<dbReference type="EMBL" id="JAQGDS010000009">
    <property type="protein sequence ID" value="KAJ6258136.1"/>
    <property type="molecule type" value="Genomic_DNA"/>
</dbReference>
<dbReference type="AlphaFoldDB" id="A0AAD6IWR7"/>
<evidence type="ECO:0000313" key="1">
    <source>
        <dbReference type="EMBL" id="KAJ6258136.1"/>
    </source>
</evidence>
<dbReference type="Proteomes" id="UP001221413">
    <property type="component" value="Unassembled WGS sequence"/>
</dbReference>
<comment type="caution">
    <text evidence="1">The sequence shown here is derived from an EMBL/GenBank/DDBJ whole genome shotgun (WGS) entry which is preliminary data.</text>
</comment>
<gene>
    <name evidence="1" type="ORF">Dda_7052</name>
</gene>
<evidence type="ECO:0000313" key="2">
    <source>
        <dbReference type="Proteomes" id="UP001221413"/>
    </source>
</evidence>
<keyword evidence="2" id="KW-1185">Reference proteome</keyword>
<reference evidence="1" key="1">
    <citation type="submission" date="2023-01" db="EMBL/GenBank/DDBJ databases">
        <title>The chitinases involved in constricting ring structure development in the nematode-trapping fungus Drechslerella dactyloides.</title>
        <authorList>
            <person name="Wang R."/>
            <person name="Zhang L."/>
            <person name="Tang P."/>
            <person name="Li S."/>
            <person name="Liang L."/>
        </authorList>
    </citation>
    <scope>NUCLEOTIDE SEQUENCE</scope>
    <source>
        <strain evidence="1">YMF1.00031</strain>
    </source>
</reference>
<organism evidence="1 2">
    <name type="scientific">Drechslerella dactyloides</name>
    <name type="common">Nematode-trapping fungus</name>
    <name type="synonym">Arthrobotrys dactyloides</name>
    <dbReference type="NCBI Taxonomy" id="74499"/>
    <lineage>
        <taxon>Eukaryota</taxon>
        <taxon>Fungi</taxon>
        <taxon>Dikarya</taxon>
        <taxon>Ascomycota</taxon>
        <taxon>Pezizomycotina</taxon>
        <taxon>Orbiliomycetes</taxon>
        <taxon>Orbiliales</taxon>
        <taxon>Orbiliaceae</taxon>
        <taxon>Drechslerella</taxon>
    </lineage>
</organism>
<name>A0AAD6IWR7_DREDA</name>
<accession>A0AAD6IWR7</accession>
<protein>
    <submittedName>
        <fullName evidence="1">Uncharacterized protein</fullName>
    </submittedName>
</protein>
<proteinExistence type="predicted"/>
<sequence length="124" mass="13862">MPPQMLLSLQRDDNLTWDHPRLLFITVACDEDKATTPIEIAKTLTRLPYNVREMMLVAIDKYNCKRSDNQVWIMSNLWTWSKKISPGANSGSGGNDNDSSEGLLDAIASLVLAPKINIGIDEED</sequence>